<dbReference type="InterPro" id="IPR023201">
    <property type="entry name" value="SecY_dom_sf"/>
</dbReference>
<feature type="transmembrane region" description="Helical" evidence="1">
    <location>
        <begin position="141"/>
        <end position="161"/>
    </location>
</feature>
<feature type="transmembrane region" description="Helical" evidence="1">
    <location>
        <begin position="101"/>
        <end position="121"/>
    </location>
</feature>
<accession>A0A0R2CLM2</accession>
<dbReference type="PIRSF" id="PIRSF004557">
    <property type="entry name" value="SecY"/>
    <property type="match status" value="1"/>
</dbReference>
<keyword evidence="1" id="KW-1133">Transmembrane helix</keyword>
<protein>
    <submittedName>
        <fullName evidence="2">Preprotein translocase subunit SecY</fullName>
    </submittedName>
</protein>
<reference evidence="2 3" key="1">
    <citation type="journal article" date="2015" name="Genome Announc.">
        <title>Expanding the biotechnology potential of lactobacilli through comparative genomics of 213 strains and associated genera.</title>
        <authorList>
            <person name="Sun Z."/>
            <person name="Harris H.M."/>
            <person name="McCann A."/>
            <person name="Guo C."/>
            <person name="Argimon S."/>
            <person name="Zhang W."/>
            <person name="Yang X."/>
            <person name="Jeffery I.B."/>
            <person name="Cooney J.C."/>
            <person name="Kagawa T.F."/>
            <person name="Liu W."/>
            <person name="Song Y."/>
            <person name="Salvetti E."/>
            <person name="Wrobel A."/>
            <person name="Rasinkangas P."/>
            <person name="Parkhill J."/>
            <person name="Rea M.C."/>
            <person name="O'Sullivan O."/>
            <person name="Ritari J."/>
            <person name="Douillard F.P."/>
            <person name="Paul Ross R."/>
            <person name="Yang R."/>
            <person name="Briner A.E."/>
            <person name="Felis G.E."/>
            <person name="de Vos W.M."/>
            <person name="Barrangou R."/>
            <person name="Klaenhammer T.R."/>
            <person name="Caufield P.W."/>
            <person name="Cui Y."/>
            <person name="Zhang H."/>
            <person name="O'Toole P.W."/>
        </authorList>
    </citation>
    <scope>NUCLEOTIDE SEQUENCE [LARGE SCALE GENOMIC DNA]</scope>
    <source>
        <strain evidence="2 3">DSM 22689</strain>
    </source>
</reference>
<dbReference type="InterPro" id="IPR002208">
    <property type="entry name" value="SecY/SEC61-alpha"/>
</dbReference>
<name>A0A0R2CLM2_9LACO</name>
<feature type="transmembrane region" description="Helical" evidence="1">
    <location>
        <begin position="377"/>
        <end position="395"/>
    </location>
</feature>
<dbReference type="AlphaFoldDB" id="A0A0R2CLM2"/>
<feature type="transmembrane region" description="Helical" evidence="1">
    <location>
        <begin position="200"/>
        <end position="222"/>
    </location>
</feature>
<comment type="caution">
    <text evidence="2">The sequence shown here is derived from an EMBL/GenBank/DDBJ whole genome shotgun (WGS) entry which is preliminary data.</text>
</comment>
<dbReference type="PATRIC" id="fig|1423745.4.peg.401"/>
<feature type="transmembrane region" description="Helical" evidence="1">
    <location>
        <begin position="248"/>
        <end position="270"/>
    </location>
</feature>
<keyword evidence="1" id="KW-0472">Membrane</keyword>
<dbReference type="EMBL" id="AYZI01000002">
    <property type="protein sequence ID" value="KRM92245.1"/>
    <property type="molecule type" value="Genomic_DNA"/>
</dbReference>
<sequence length="410" mass="45206">MKFFRQHDLLQRGLVMFLLLAILLIGQAIILPGINPEIAHAALAKRTYLGLLGISVGGQFKLPTIFTLGLGPYMTGLIVWQAISALDLEGINRLSLSQTGYLQKIITLVLAILQSSQIVRYLQPALVSGTQIGGVSFNKTFVSASAMLILIAGSMLTVFLGEFNADKGLGGISVLILPGIILGLPQLLQKGWKLHHYPLTHYHLLVAAGLTLLVVIIFIMLLQIELRIPVQNPFLVDAGRQSYLPFRLLVAGSMPFMFSATIFTLPRSIFKSSLDHNGGHWLLQLTNPQTGIGILMYGIVLMFLSYAFGLITIQPLKLAKQMKENDEYLINVFPGVYTSRYLMQRFLGMATIGGFCLVGLGVTPLIIGLYAPGFENFTLYFGSVVILITIMQSLIDQVRALYTRQQYQIF</sequence>
<dbReference type="STRING" id="1423745.GCA_001311215_01097"/>
<evidence type="ECO:0000313" key="2">
    <source>
        <dbReference type="EMBL" id="KRM92245.1"/>
    </source>
</evidence>
<feature type="transmembrane region" description="Helical" evidence="1">
    <location>
        <begin position="168"/>
        <end position="188"/>
    </location>
</feature>
<keyword evidence="1" id="KW-0812">Transmembrane</keyword>
<evidence type="ECO:0000313" key="3">
    <source>
        <dbReference type="Proteomes" id="UP000051586"/>
    </source>
</evidence>
<organism evidence="2 3">
    <name type="scientific">Fructilactobacillus florum DSM 22689 = JCM 16035</name>
    <dbReference type="NCBI Taxonomy" id="1423745"/>
    <lineage>
        <taxon>Bacteria</taxon>
        <taxon>Bacillati</taxon>
        <taxon>Bacillota</taxon>
        <taxon>Bacilli</taxon>
        <taxon>Lactobacillales</taxon>
        <taxon>Lactobacillaceae</taxon>
        <taxon>Fructilactobacillus</taxon>
    </lineage>
</organism>
<dbReference type="Pfam" id="PF00344">
    <property type="entry name" value="SecY"/>
    <property type="match status" value="1"/>
</dbReference>
<dbReference type="Proteomes" id="UP000051586">
    <property type="component" value="Unassembled WGS sequence"/>
</dbReference>
<evidence type="ECO:0000256" key="1">
    <source>
        <dbReference type="SAM" id="Phobius"/>
    </source>
</evidence>
<dbReference type="Gene3D" id="1.10.3370.10">
    <property type="entry name" value="SecY subunit domain"/>
    <property type="match status" value="1"/>
</dbReference>
<gene>
    <name evidence="2" type="ORF">FC87_GL000372</name>
</gene>
<dbReference type="GO" id="GO:0015031">
    <property type="term" value="P:protein transport"/>
    <property type="evidence" value="ECO:0007669"/>
    <property type="project" value="InterPro"/>
</dbReference>
<dbReference type="GO" id="GO:0016020">
    <property type="term" value="C:membrane"/>
    <property type="evidence" value="ECO:0007669"/>
    <property type="project" value="InterPro"/>
</dbReference>
<feature type="transmembrane region" description="Helical" evidence="1">
    <location>
        <begin position="60"/>
        <end position="80"/>
    </location>
</feature>
<dbReference type="RefSeq" id="WP_035421199.1">
    <property type="nucleotide sequence ID" value="NZ_AYZI01000002.1"/>
</dbReference>
<feature type="transmembrane region" description="Helical" evidence="1">
    <location>
        <begin position="290"/>
        <end position="313"/>
    </location>
</feature>
<proteinExistence type="predicted"/>
<dbReference type="SUPFAM" id="SSF103491">
    <property type="entry name" value="Preprotein translocase SecY subunit"/>
    <property type="match status" value="1"/>
</dbReference>
<dbReference type="PRINTS" id="PR00303">
    <property type="entry name" value="SECYTRNLCASE"/>
</dbReference>
<feature type="transmembrane region" description="Helical" evidence="1">
    <location>
        <begin position="346"/>
        <end position="371"/>
    </location>
</feature>